<comment type="caution">
    <text evidence="1">The sequence shown here is derived from an EMBL/GenBank/DDBJ whole genome shotgun (WGS) entry which is preliminary data.</text>
</comment>
<protein>
    <submittedName>
        <fullName evidence="1">Uncharacterized protein</fullName>
    </submittedName>
</protein>
<gene>
    <name evidence="1" type="ORF">SAMN06297397_2497</name>
</gene>
<proteinExistence type="predicted"/>
<name>A0AC61PNQ5_9FIRM</name>
<evidence type="ECO:0000313" key="2">
    <source>
        <dbReference type="Proteomes" id="UP000192328"/>
    </source>
</evidence>
<dbReference type="EMBL" id="FWXZ01000006">
    <property type="protein sequence ID" value="SMC78946.1"/>
    <property type="molecule type" value="Genomic_DNA"/>
</dbReference>
<keyword evidence="2" id="KW-1185">Reference proteome</keyword>
<evidence type="ECO:0000313" key="1">
    <source>
        <dbReference type="EMBL" id="SMC78946.1"/>
    </source>
</evidence>
<organism evidence="1 2">
    <name type="scientific">Aristaeella lactis</name>
    <dbReference type="NCBI Taxonomy" id="3046383"/>
    <lineage>
        <taxon>Bacteria</taxon>
        <taxon>Bacillati</taxon>
        <taxon>Bacillota</taxon>
        <taxon>Clostridia</taxon>
        <taxon>Eubacteriales</taxon>
        <taxon>Aristaeellaceae</taxon>
        <taxon>Aristaeella</taxon>
    </lineage>
</organism>
<accession>A0AC61PNQ5</accession>
<reference evidence="1" key="1">
    <citation type="submission" date="2017-04" db="EMBL/GenBank/DDBJ databases">
        <authorList>
            <person name="Varghese N."/>
            <person name="Submissions S."/>
        </authorList>
    </citation>
    <scope>NUCLEOTIDE SEQUENCE</scope>
    <source>
        <strain evidence="1">WTE2008</strain>
    </source>
</reference>
<sequence>MNDRKIRHHFDMLDEMEEKENLQSDHTVTNYIKIRTFKLRFGGRVILKIPPLTLIAFLLWIICYLFPGADTLLITAKYFVLSLATIEMVLYLVSGQYRDDDDD</sequence>
<dbReference type="Proteomes" id="UP000192328">
    <property type="component" value="Unassembled WGS sequence"/>
</dbReference>